<evidence type="ECO:0008006" key="4">
    <source>
        <dbReference type="Google" id="ProtNLM"/>
    </source>
</evidence>
<feature type="chain" id="PRO_5007131788" description="Secreted protein" evidence="1">
    <location>
        <begin position="22"/>
        <end position="166"/>
    </location>
</feature>
<dbReference type="Proteomes" id="UP000023435">
    <property type="component" value="Unassembled WGS sequence"/>
</dbReference>
<comment type="caution">
    <text evidence="2">The sequence shown here is derived from an EMBL/GenBank/DDBJ whole genome shotgun (WGS) entry which is preliminary data.</text>
</comment>
<dbReference type="RefSeq" id="WP_036113147.1">
    <property type="nucleotide sequence ID" value="NZ_JAJA02000001.1"/>
</dbReference>
<evidence type="ECO:0000256" key="1">
    <source>
        <dbReference type="SAM" id="SignalP"/>
    </source>
</evidence>
<proteinExistence type="predicted"/>
<reference evidence="2 3" key="1">
    <citation type="journal article" date="2014" name="Genome Announc.">
        <title>Draft Genome Sequence of Lysobacter capsici AZ78, a Bacterium Antagonistic to Plant-Pathogenic Oomycetes.</title>
        <authorList>
            <person name="Puopolo G."/>
            <person name="Sonego P."/>
            <person name="Engelen K."/>
            <person name="Pertot I."/>
        </authorList>
    </citation>
    <scope>NUCLEOTIDE SEQUENCE [LARGE SCALE GENOMIC DNA]</scope>
    <source>
        <strain evidence="2 3">AZ78</strain>
    </source>
</reference>
<evidence type="ECO:0000313" key="2">
    <source>
        <dbReference type="EMBL" id="KWS05521.1"/>
    </source>
</evidence>
<dbReference type="EMBL" id="JAJA02000001">
    <property type="protein sequence ID" value="KWS05521.1"/>
    <property type="molecule type" value="Genomic_DNA"/>
</dbReference>
<feature type="signal peptide" evidence="1">
    <location>
        <begin position="1"/>
        <end position="21"/>
    </location>
</feature>
<gene>
    <name evidence="2" type="ORF">AZ78_3073</name>
</gene>
<accession>A0A108UAF7</accession>
<evidence type="ECO:0000313" key="3">
    <source>
        <dbReference type="Proteomes" id="UP000023435"/>
    </source>
</evidence>
<organism evidence="2 3">
    <name type="scientific">Lysobacter capsici AZ78</name>
    <dbReference type="NCBI Taxonomy" id="1444315"/>
    <lineage>
        <taxon>Bacteria</taxon>
        <taxon>Pseudomonadati</taxon>
        <taxon>Pseudomonadota</taxon>
        <taxon>Gammaproteobacteria</taxon>
        <taxon>Lysobacterales</taxon>
        <taxon>Lysobacteraceae</taxon>
        <taxon>Lysobacter</taxon>
    </lineage>
</organism>
<name>A0A108UAF7_9GAMM</name>
<keyword evidence="1" id="KW-0732">Signal</keyword>
<dbReference type="AlphaFoldDB" id="A0A108UAF7"/>
<keyword evidence="3" id="KW-1185">Reference proteome</keyword>
<dbReference type="OrthoDB" id="5954838at2"/>
<protein>
    <recommendedName>
        <fullName evidence="4">Secreted protein</fullName>
    </recommendedName>
</protein>
<sequence length="166" mass="18070">MTRTRTWCLLALALIMPLAHAADHCRAGEVAYFACQTRAKKLISLCGAAGKAPSALHYRFGPPGKVELEYPSASAADSLARFSYNEYTRAMTYYVDIGFANGGYRYALFKRYDGTESPVTDYGVSVTAPDGRDTTIECVGKTTQRLPELAPVLHCDKEHAFGCPGS</sequence>